<evidence type="ECO:0000256" key="1">
    <source>
        <dbReference type="ARBA" id="ARBA00022490"/>
    </source>
</evidence>
<keyword evidence="1 4" id="KW-0963">Cytoplasm</keyword>
<dbReference type="InterPro" id="IPR016181">
    <property type="entry name" value="Acyl_CoA_acyltransferase"/>
</dbReference>
<gene>
    <name evidence="4" type="primary">aat</name>
    <name evidence="5" type="ORF">HCT48_04525</name>
</gene>
<comment type="catalytic activity">
    <reaction evidence="4">
        <text>N-terminal L-lysyl-[protein] + L-leucyl-tRNA(Leu) = N-terminal L-leucyl-L-lysyl-[protein] + tRNA(Leu) + H(+)</text>
        <dbReference type="Rhea" id="RHEA:12340"/>
        <dbReference type="Rhea" id="RHEA-COMP:9613"/>
        <dbReference type="Rhea" id="RHEA-COMP:9622"/>
        <dbReference type="Rhea" id="RHEA-COMP:12670"/>
        <dbReference type="Rhea" id="RHEA-COMP:12671"/>
        <dbReference type="ChEBI" id="CHEBI:15378"/>
        <dbReference type="ChEBI" id="CHEBI:65249"/>
        <dbReference type="ChEBI" id="CHEBI:78442"/>
        <dbReference type="ChEBI" id="CHEBI:78494"/>
        <dbReference type="ChEBI" id="CHEBI:133043"/>
        <dbReference type="EC" id="2.3.2.6"/>
    </reaction>
</comment>
<dbReference type="PANTHER" id="PTHR30098">
    <property type="entry name" value="LEUCYL/PHENYLALANYL-TRNA--PROTEIN TRANSFERASE"/>
    <property type="match status" value="1"/>
</dbReference>
<keyword evidence="6" id="KW-1185">Reference proteome</keyword>
<protein>
    <recommendedName>
        <fullName evidence="4">Leucyl/phenylalanyl-tRNA--protein transferase</fullName>
        <ecNumber evidence="4">2.3.2.6</ecNumber>
    </recommendedName>
    <alternativeName>
        <fullName evidence="4">L/F-transferase</fullName>
    </alternativeName>
    <alternativeName>
        <fullName evidence="4">Leucyltransferase</fullName>
    </alternativeName>
    <alternativeName>
        <fullName evidence="4">Phenyalanyltransferase</fullName>
    </alternativeName>
</protein>
<comment type="caution">
    <text evidence="5">The sequence shown here is derived from an EMBL/GenBank/DDBJ whole genome shotgun (WGS) entry which is preliminary data.</text>
</comment>
<dbReference type="EMBL" id="JAATLM010000001">
    <property type="protein sequence ID" value="NIZ69478.1"/>
    <property type="molecule type" value="Genomic_DNA"/>
</dbReference>
<dbReference type="EC" id="2.3.2.6" evidence="4"/>
<comment type="subcellular location">
    <subcellularLocation>
        <location evidence="4">Cytoplasm</location>
    </subcellularLocation>
</comment>
<comment type="function">
    <text evidence="4">Functions in the N-end rule pathway of protein degradation where it conjugates Leu, Phe and, less efficiently, Met from aminoacyl-tRNAs to the N-termini of proteins containing an N-terminal arginine or lysine.</text>
</comment>
<accession>A0A968GG76</accession>
<evidence type="ECO:0000256" key="3">
    <source>
        <dbReference type="ARBA" id="ARBA00023315"/>
    </source>
</evidence>
<organism evidence="5 6">
    <name type="scientific">Entomospira culicis</name>
    <dbReference type="NCBI Taxonomy" id="2719989"/>
    <lineage>
        <taxon>Bacteria</taxon>
        <taxon>Pseudomonadati</taxon>
        <taxon>Spirochaetota</taxon>
        <taxon>Spirochaetia</taxon>
        <taxon>Spirochaetales</taxon>
        <taxon>Spirochaetaceae</taxon>
        <taxon>Entomospira</taxon>
    </lineage>
</organism>
<dbReference type="RefSeq" id="WP_167695567.1">
    <property type="nucleotide sequence ID" value="NZ_CP118181.1"/>
</dbReference>
<reference evidence="5" key="1">
    <citation type="submission" date="2020-03" db="EMBL/GenBank/DDBJ databases">
        <title>Spirochaetal bacteria isolated from arthropods constitute a novel genus Entomospira genus novum within the order Spirochaetales.</title>
        <authorList>
            <person name="Grana-Miraglia L."/>
            <person name="Sikutova S."/>
            <person name="Fingerle V."/>
            <person name="Sing A."/>
            <person name="Castillo-Ramirez S."/>
            <person name="Margos G."/>
            <person name="Rudolf I."/>
        </authorList>
    </citation>
    <scope>NUCLEOTIDE SEQUENCE</scope>
    <source>
        <strain evidence="5">BR149</strain>
    </source>
</reference>
<dbReference type="GO" id="GO:0008914">
    <property type="term" value="F:leucyl-tRNA--protein transferase activity"/>
    <property type="evidence" value="ECO:0007669"/>
    <property type="project" value="UniProtKB-UniRule"/>
</dbReference>
<evidence type="ECO:0000313" key="5">
    <source>
        <dbReference type="EMBL" id="NIZ69478.1"/>
    </source>
</evidence>
<dbReference type="PANTHER" id="PTHR30098:SF2">
    <property type="entry name" value="LEUCYL_PHENYLALANYL-TRNA--PROTEIN TRANSFERASE"/>
    <property type="match status" value="1"/>
</dbReference>
<dbReference type="GO" id="GO:0030163">
    <property type="term" value="P:protein catabolic process"/>
    <property type="evidence" value="ECO:0007669"/>
    <property type="project" value="UniProtKB-UniRule"/>
</dbReference>
<dbReference type="AlphaFoldDB" id="A0A968GG76"/>
<dbReference type="GO" id="GO:0005737">
    <property type="term" value="C:cytoplasm"/>
    <property type="evidence" value="ECO:0007669"/>
    <property type="project" value="UniProtKB-SubCell"/>
</dbReference>
<dbReference type="Gene3D" id="3.40.630.70">
    <property type="entry name" value="Leucyl/phenylalanyl-tRNA-protein transferase, C-terminal domain"/>
    <property type="match status" value="1"/>
</dbReference>
<comment type="catalytic activity">
    <reaction evidence="4">
        <text>L-phenylalanyl-tRNA(Phe) + an N-terminal L-alpha-aminoacyl-[protein] = an N-terminal L-phenylalanyl-L-alpha-aminoacyl-[protein] + tRNA(Phe)</text>
        <dbReference type="Rhea" id="RHEA:43632"/>
        <dbReference type="Rhea" id="RHEA-COMP:9668"/>
        <dbReference type="Rhea" id="RHEA-COMP:9699"/>
        <dbReference type="Rhea" id="RHEA-COMP:10636"/>
        <dbReference type="Rhea" id="RHEA-COMP:10637"/>
        <dbReference type="ChEBI" id="CHEBI:78442"/>
        <dbReference type="ChEBI" id="CHEBI:78531"/>
        <dbReference type="ChEBI" id="CHEBI:78597"/>
        <dbReference type="ChEBI" id="CHEBI:83561"/>
        <dbReference type="EC" id="2.3.2.6"/>
    </reaction>
</comment>
<dbReference type="Proteomes" id="UP000778951">
    <property type="component" value="Unassembled WGS sequence"/>
</dbReference>
<comment type="similarity">
    <text evidence="4">Belongs to the L/F-transferase family.</text>
</comment>
<dbReference type="InterPro" id="IPR042203">
    <property type="entry name" value="Leu/Phe-tRNA_Trfase_C"/>
</dbReference>
<dbReference type="Gene3D" id="3.30.70.3550">
    <property type="entry name" value="Leucyl/phenylalanyl-tRNA-protein transferase, N-terminal domain"/>
    <property type="match status" value="1"/>
</dbReference>
<dbReference type="Pfam" id="PF03588">
    <property type="entry name" value="Leu_Phe_trans"/>
    <property type="match status" value="1"/>
</dbReference>
<evidence type="ECO:0000256" key="2">
    <source>
        <dbReference type="ARBA" id="ARBA00022679"/>
    </source>
</evidence>
<name>A0A968GG76_9SPIO</name>
<comment type="catalytic activity">
    <reaction evidence="4">
        <text>N-terminal L-arginyl-[protein] + L-leucyl-tRNA(Leu) = N-terminal L-leucyl-L-arginyl-[protein] + tRNA(Leu) + H(+)</text>
        <dbReference type="Rhea" id="RHEA:50416"/>
        <dbReference type="Rhea" id="RHEA-COMP:9613"/>
        <dbReference type="Rhea" id="RHEA-COMP:9622"/>
        <dbReference type="Rhea" id="RHEA-COMP:12672"/>
        <dbReference type="Rhea" id="RHEA-COMP:12673"/>
        <dbReference type="ChEBI" id="CHEBI:15378"/>
        <dbReference type="ChEBI" id="CHEBI:64719"/>
        <dbReference type="ChEBI" id="CHEBI:78442"/>
        <dbReference type="ChEBI" id="CHEBI:78494"/>
        <dbReference type="ChEBI" id="CHEBI:133044"/>
        <dbReference type="EC" id="2.3.2.6"/>
    </reaction>
</comment>
<sequence>MTWQHFAEAFSADLDKHYQFPPQLHPLVVAKGGGFSAGILLSAYEQGIFPWGRDEAGDLLWCSPDPRCVLYPDSLYISKSNQRVLKNHPYTIAFDRDFSALMKLCRDTPRGDASEAGSWIDDSFLHAYRQLHHLGYAHCVTLYLDETLVGGLYGLFLGSVFFGESMVSLAPNVSKIALFTLITFLQTEYQLSLLDAQQASPHLLSWGATLLPQEQFISHLKEHATRKHAQAHWDKYRNE</sequence>
<keyword evidence="3 4" id="KW-0012">Acyltransferase</keyword>
<proteinExistence type="inferred from homology"/>
<dbReference type="InterPro" id="IPR004616">
    <property type="entry name" value="Leu/Phe-tRNA_Trfase"/>
</dbReference>
<keyword evidence="2 4" id="KW-0808">Transferase</keyword>
<evidence type="ECO:0000256" key="4">
    <source>
        <dbReference type="HAMAP-Rule" id="MF_00688"/>
    </source>
</evidence>
<dbReference type="SUPFAM" id="SSF55729">
    <property type="entry name" value="Acyl-CoA N-acyltransferases (Nat)"/>
    <property type="match status" value="1"/>
</dbReference>
<dbReference type="InterPro" id="IPR042221">
    <property type="entry name" value="Leu/Phe-tRNA_Trfase_N"/>
</dbReference>
<evidence type="ECO:0000313" key="6">
    <source>
        <dbReference type="Proteomes" id="UP000778951"/>
    </source>
</evidence>
<dbReference type="HAMAP" id="MF_00688">
    <property type="entry name" value="Leu_Phe_trans"/>
    <property type="match status" value="1"/>
</dbReference>